<dbReference type="InterPro" id="IPR001932">
    <property type="entry name" value="PPM-type_phosphatase-like_dom"/>
</dbReference>
<dbReference type="CDD" id="cd00143">
    <property type="entry name" value="PP2Cc"/>
    <property type="match status" value="1"/>
</dbReference>
<organism evidence="2 3">
    <name type="scientific">Actinomadura spongiicola</name>
    <dbReference type="NCBI Taxonomy" id="2303421"/>
    <lineage>
        <taxon>Bacteria</taxon>
        <taxon>Bacillati</taxon>
        <taxon>Actinomycetota</taxon>
        <taxon>Actinomycetes</taxon>
        <taxon>Streptosporangiales</taxon>
        <taxon>Thermomonosporaceae</taxon>
        <taxon>Actinomadura</taxon>
    </lineage>
</organism>
<reference evidence="2 3" key="1">
    <citation type="submission" date="2018-08" db="EMBL/GenBank/DDBJ databases">
        <title>Actinomadura spongicola sp. nov., isolated from marine sponge Leucetta chagosensis.</title>
        <authorList>
            <person name="Li L."/>
            <person name="Lin H.W."/>
        </authorList>
    </citation>
    <scope>NUCLEOTIDE SEQUENCE [LARGE SCALE GENOMIC DNA]</scope>
    <source>
        <strain evidence="2 3">LHW52907</strain>
    </source>
</reference>
<evidence type="ECO:0000313" key="3">
    <source>
        <dbReference type="Proteomes" id="UP000262882"/>
    </source>
</evidence>
<accession>A0A372GFI3</accession>
<dbReference type="SMART" id="SM00332">
    <property type="entry name" value="PP2Cc"/>
    <property type="match status" value="1"/>
</dbReference>
<comment type="caution">
    <text evidence="2">The sequence shown here is derived from an EMBL/GenBank/DDBJ whole genome shotgun (WGS) entry which is preliminary data.</text>
</comment>
<dbReference type="InterPro" id="IPR036457">
    <property type="entry name" value="PPM-type-like_dom_sf"/>
</dbReference>
<keyword evidence="3" id="KW-1185">Reference proteome</keyword>
<dbReference type="EMBL" id="QVNQ01000005">
    <property type="protein sequence ID" value="RFS84117.1"/>
    <property type="molecule type" value="Genomic_DNA"/>
</dbReference>
<dbReference type="Gene3D" id="3.60.40.10">
    <property type="entry name" value="PPM-type phosphatase domain"/>
    <property type="match status" value="1"/>
</dbReference>
<protein>
    <submittedName>
        <fullName evidence="2">Serine/threonine-protein phosphatase</fullName>
    </submittedName>
</protein>
<dbReference type="Pfam" id="PF13672">
    <property type="entry name" value="PP2C_2"/>
    <property type="match status" value="1"/>
</dbReference>
<dbReference type="OrthoDB" id="9801841at2"/>
<dbReference type="PANTHER" id="PTHR47992">
    <property type="entry name" value="PROTEIN PHOSPHATASE"/>
    <property type="match status" value="1"/>
</dbReference>
<sequence length="246" mass="26080">MSLAIEAALGTHVGLKRKRNEDSGYVGRRLLAVADGLGGHAAGDVASTTVIDTLKRHDREVAPEDLATTLGHAIFDAGDALRARAAGDPSVTGMGTTLVAVLWSGNRAVFANVGDSRIYRLRDGQLLGFSEDHVYERLVFDAGTVPDLPPKLARFLDGRADGRSPDLTVRELKAGDRLLLCSDGLSGVVDQEDIRDILASVNDPNETVNRLVQATLARGAPDNVTAIVADIQSNQNSNCRSADADE</sequence>
<dbReference type="GO" id="GO:0004722">
    <property type="term" value="F:protein serine/threonine phosphatase activity"/>
    <property type="evidence" value="ECO:0007669"/>
    <property type="project" value="InterPro"/>
</dbReference>
<dbReference type="SUPFAM" id="SSF81606">
    <property type="entry name" value="PP2C-like"/>
    <property type="match status" value="1"/>
</dbReference>
<dbReference type="InterPro" id="IPR015655">
    <property type="entry name" value="PP2C"/>
</dbReference>
<dbReference type="PROSITE" id="PS51746">
    <property type="entry name" value="PPM_2"/>
    <property type="match status" value="1"/>
</dbReference>
<proteinExistence type="predicted"/>
<evidence type="ECO:0000313" key="2">
    <source>
        <dbReference type="EMBL" id="RFS84117.1"/>
    </source>
</evidence>
<dbReference type="SMART" id="SM00331">
    <property type="entry name" value="PP2C_SIG"/>
    <property type="match status" value="1"/>
</dbReference>
<evidence type="ECO:0000259" key="1">
    <source>
        <dbReference type="PROSITE" id="PS51746"/>
    </source>
</evidence>
<dbReference type="RefSeq" id="WP_117400804.1">
    <property type="nucleotide sequence ID" value="NZ_QVNQ01000005.1"/>
</dbReference>
<dbReference type="AlphaFoldDB" id="A0A372GFI3"/>
<name>A0A372GFI3_9ACTN</name>
<feature type="domain" description="PPM-type phosphatase" evidence="1">
    <location>
        <begin position="2"/>
        <end position="231"/>
    </location>
</feature>
<gene>
    <name evidence="2" type="ORF">D0T12_18330</name>
</gene>
<dbReference type="Proteomes" id="UP000262882">
    <property type="component" value="Unassembled WGS sequence"/>
</dbReference>